<dbReference type="Gene3D" id="3.30.830.10">
    <property type="entry name" value="Metalloenzyme, LuxS/M16 peptidase-like"/>
    <property type="match status" value="1"/>
</dbReference>
<dbReference type="PANTHER" id="PTHR43690">
    <property type="entry name" value="NARDILYSIN"/>
    <property type="match status" value="1"/>
</dbReference>
<evidence type="ECO:0000259" key="2">
    <source>
        <dbReference type="Pfam" id="PF16187"/>
    </source>
</evidence>
<comment type="caution">
    <text evidence="3">The sequence shown here is derived from an EMBL/GenBank/DDBJ whole genome shotgun (WGS) entry which is preliminary data.</text>
</comment>
<reference evidence="3" key="1">
    <citation type="journal article" date="2023" name="Mol. Phylogenet. Evol.">
        <title>Genome-scale phylogeny and comparative genomics of the fungal order Sordariales.</title>
        <authorList>
            <person name="Hensen N."/>
            <person name="Bonometti L."/>
            <person name="Westerberg I."/>
            <person name="Brannstrom I.O."/>
            <person name="Guillou S."/>
            <person name="Cros-Aarteil S."/>
            <person name="Calhoun S."/>
            <person name="Haridas S."/>
            <person name="Kuo A."/>
            <person name="Mondo S."/>
            <person name="Pangilinan J."/>
            <person name="Riley R."/>
            <person name="LaButti K."/>
            <person name="Andreopoulos B."/>
            <person name="Lipzen A."/>
            <person name="Chen C."/>
            <person name="Yan M."/>
            <person name="Daum C."/>
            <person name="Ng V."/>
            <person name="Clum A."/>
            <person name="Steindorff A."/>
            <person name="Ohm R.A."/>
            <person name="Martin F."/>
            <person name="Silar P."/>
            <person name="Natvig D.O."/>
            <person name="Lalanne C."/>
            <person name="Gautier V."/>
            <person name="Ament-Velasquez S.L."/>
            <person name="Kruys A."/>
            <person name="Hutchinson M.I."/>
            <person name="Powell A.J."/>
            <person name="Barry K."/>
            <person name="Miller A.N."/>
            <person name="Grigoriev I.V."/>
            <person name="Debuchy R."/>
            <person name="Gladieux P."/>
            <person name="Hiltunen Thoren M."/>
            <person name="Johannesson H."/>
        </authorList>
    </citation>
    <scope>NUCLEOTIDE SEQUENCE</scope>
    <source>
        <strain evidence="3">CBS 990.96</strain>
    </source>
</reference>
<dbReference type="Proteomes" id="UP001301958">
    <property type="component" value="Unassembled WGS sequence"/>
</dbReference>
<sequence>MWCRTPAIDGAASQAKARLVTDLIEDALEEYSYDAKLAGLVYTVYSDVKGIYLYVSGYNDKLAVLLEEVLATVRNFEVKDERFAIVKERLVRSYRNWELSAPKRQIVNYMTWLTVDGGSSIEKIGAELPAVTVETIRSFKQELLSQMHMEFLVHGNFCKEDALKLTDLASSMLNARILPPQQ</sequence>
<dbReference type="EMBL" id="MU865337">
    <property type="protein sequence ID" value="KAK4227046.1"/>
    <property type="molecule type" value="Genomic_DNA"/>
</dbReference>
<evidence type="ECO:0000313" key="3">
    <source>
        <dbReference type="EMBL" id="KAK4227046.1"/>
    </source>
</evidence>
<dbReference type="InterPro" id="IPR011249">
    <property type="entry name" value="Metalloenz_LuxS/M16"/>
</dbReference>
<evidence type="ECO:0000313" key="4">
    <source>
        <dbReference type="Proteomes" id="UP001301958"/>
    </source>
</evidence>
<dbReference type="GO" id="GO:0043171">
    <property type="term" value="P:peptide catabolic process"/>
    <property type="evidence" value="ECO:0007669"/>
    <property type="project" value="TreeGrafter"/>
</dbReference>
<keyword evidence="4" id="KW-1185">Reference proteome</keyword>
<proteinExistence type="predicted"/>
<dbReference type="GO" id="GO:0051603">
    <property type="term" value="P:proteolysis involved in protein catabolic process"/>
    <property type="evidence" value="ECO:0007669"/>
    <property type="project" value="TreeGrafter"/>
</dbReference>
<keyword evidence="1" id="KW-0479">Metal-binding</keyword>
<dbReference type="Pfam" id="PF16187">
    <property type="entry name" value="Peptidase_M16_M"/>
    <property type="match status" value="1"/>
</dbReference>
<dbReference type="GO" id="GO:0046872">
    <property type="term" value="F:metal ion binding"/>
    <property type="evidence" value="ECO:0007669"/>
    <property type="project" value="UniProtKB-KW"/>
</dbReference>
<reference evidence="3" key="2">
    <citation type="submission" date="2023-05" db="EMBL/GenBank/DDBJ databases">
        <authorList>
            <consortium name="Lawrence Berkeley National Laboratory"/>
            <person name="Steindorff A."/>
            <person name="Hensen N."/>
            <person name="Bonometti L."/>
            <person name="Westerberg I."/>
            <person name="Brannstrom I.O."/>
            <person name="Guillou S."/>
            <person name="Cros-Aarteil S."/>
            <person name="Calhoun S."/>
            <person name="Haridas S."/>
            <person name="Kuo A."/>
            <person name="Mondo S."/>
            <person name="Pangilinan J."/>
            <person name="Riley R."/>
            <person name="Labutti K."/>
            <person name="Andreopoulos B."/>
            <person name="Lipzen A."/>
            <person name="Chen C."/>
            <person name="Yanf M."/>
            <person name="Daum C."/>
            <person name="Ng V."/>
            <person name="Clum A."/>
            <person name="Ohm R."/>
            <person name="Martin F."/>
            <person name="Silar P."/>
            <person name="Natvig D."/>
            <person name="Lalanne C."/>
            <person name="Gautier V."/>
            <person name="Ament-Velasquez S.L."/>
            <person name="Kruys A."/>
            <person name="Hutchinson M.I."/>
            <person name="Powell A.J."/>
            <person name="Barry K."/>
            <person name="Miller A.N."/>
            <person name="Grigoriev I.V."/>
            <person name="Debuchy R."/>
            <person name="Gladieux P."/>
            <person name="Thoren M.H."/>
            <person name="Johannesson H."/>
        </authorList>
    </citation>
    <scope>NUCLEOTIDE SEQUENCE</scope>
    <source>
        <strain evidence="3">CBS 990.96</strain>
    </source>
</reference>
<gene>
    <name evidence="3" type="ORF">QBC38DRAFT_478853</name>
</gene>
<dbReference type="SUPFAM" id="SSF63411">
    <property type="entry name" value="LuxS/MPP-like metallohydrolase"/>
    <property type="match status" value="1"/>
</dbReference>
<dbReference type="GO" id="GO:0005829">
    <property type="term" value="C:cytosol"/>
    <property type="evidence" value="ECO:0007669"/>
    <property type="project" value="TreeGrafter"/>
</dbReference>
<dbReference type="GO" id="GO:0005739">
    <property type="term" value="C:mitochondrion"/>
    <property type="evidence" value="ECO:0007669"/>
    <property type="project" value="TreeGrafter"/>
</dbReference>
<dbReference type="InterPro" id="IPR050626">
    <property type="entry name" value="Peptidase_M16"/>
</dbReference>
<protein>
    <submittedName>
        <fullName evidence="3">Metalloenzyme, LuxS/M16 peptidase-like protein</fullName>
    </submittedName>
</protein>
<organism evidence="3 4">
    <name type="scientific">Podospora fimiseda</name>
    <dbReference type="NCBI Taxonomy" id="252190"/>
    <lineage>
        <taxon>Eukaryota</taxon>
        <taxon>Fungi</taxon>
        <taxon>Dikarya</taxon>
        <taxon>Ascomycota</taxon>
        <taxon>Pezizomycotina</taxon>
        <taxon>Sordariomycetes</taxon>
        <taxon>Sordariomycetidae</taxon>
        <taxon>Sordariales</taxon>
        <taxon>Podosporaceae</taxon>
        <taxon>Podospora</taxon>
    </lineage>
</organism>
<dbReference type="AlphaFoldDB" id="A0AAN7BNX9"/>
<name>A0AAN7BNX9_9PEZI</name>
<dbReference type="GO" id="GO:0004222">
    <property type="term" value="F:metalloendopeptidase activity"/>
    <property type="evidence" value="ECO:0007669"/>
    <property type="project" value="TreeGrafter"/>
</dbReference>
<accession>A0AAN7BNX9</accession>
<dbReference type="PANTHER" id="PTHR43690:SF18">
    <property type="entry name" value="INSULIN-DEGRADING ENZYME-RELATED"/>
    <property type="match status" value="1"/>
</dbReference>
<evidence type="ECO:0000256" key="1">
    <source>
        <dbReference type="ARBA" id="ARBA00022723"/>
    </source>
</evidence>
<feature type="domain" description="Peptidase M16 middle/third" evidence="2">
    <location>
        <begin position="9"/>
        <end position="117"/>
    </location>
</feature>
<dbReference type="InterPro" id="IPR032632">
    <property type="entry name" value="Peptidase_M16_M"/>
</dbReference>